<evidence type="ECO:0000256" key="1">
    <source>
        <dbReference type="SAM" id="MobiDB-lite"/>
    </source>
</evidence>
<sequence length="133" mass="14042">MKFFFEFVSCCGSPTKRASEPIAPAPEEESSLVPATISVTVASSRRYCRRQKKAGAADWRPSLGSISEDSVVPPRESPRSGAVASAGRDGKKRSASAAGGGAKIRYRSYSDGYYGASAMSTGMPAFSPAPFMF</sequence>
<dbReference type="AlphaFoldDB" id="A0A8B8LJ77"/>
<dbReference type="Proteomes" id="UP000694853">
    <property type="component" value="Unplaced"/>
</dbReference>
<accession>A0A8B8LJ77</accession>
<dbReference type="RefSeq" id="XP_027356087.1">
    <property type="nucleotide sequence ID" value="XM_027500286.1"/>
</dbReference>
<evidence type="ECO:0000313" key="3">
    <source>
        <dbReference type="RefSeq" id="XP_027356087.1"/>
    </source>
</evidence>
<proteinExistence type="predicted"/>
<feature type="region of interest" description="Disordered" evidence="1">
    <location>
        <begin position="53"/>
        <end position="100"/>
    </location>
</feature>
<keyword evidence="2" id="KW-1185">Reference proteome</keyword>
<name>A0A8B8LJ77_ABRPR</name>
<reference evidence="3" key="2">
    <citation type="submission" date="2025-08" db="UniProtKB">
        <authorList>
            <consortium name="RefSeq"/>
        </authorList>
    </citation>
    <scope>IDENTIFICATION</scope>
    <source>
        <tissue evidence="3">Young leaves</tissue>
    </source>
</reference>
<gene>
    <name evidence="3" type="primary">LOC113865602</name>
</gene>
<reference evidence="2" key="1">
    <citation type="journal article" date="2019" name="Toxins">
        <title>Detection of Abrin-Like and Prepropulchellin-Like Toxin Genes and Transcripts Using Whole Genome Sequencing and Full-Length Transcript Sequencing of Abrus precatorius.</title>
        <authorList>
            <person name="Hovde B.T."/>
            <person name="Daligault H.E."/>
            <person name="Hanschen E.R."/>
            <person name="Kunde Y.A."/>
            <person name="Johnson M.B."/>
            <person name="Starkenburg S.R."/>
            <person name="Johnson S.L."/>
        </authorList>
    </citation>
    <scope>NUCLEOTIDE SEQUENCE [LARGE SCALE GENOMIC DNA]</scope>
</reference>
<dbReference type="PANTHER" id="PTHR35318">
    <property type="entry name" value="BNAA10G08410D PROTEIN"/>
    <property type="match status" value="1"/>
</dbReference>
<evidence type="ECO:0000313" key="2">
    <source>
        <dbReference type="Proteomes" id="UP000694853"/>
    </source>
</evidence>
<dbReference type="KEGG" id="aprc:113865602"/>
<dbReference type="PANTHER" id="PTHR35318:SF2">
    <property type="entry name" value="OS08G0138900 PROTEIN"/>
    <property type="match status" value="1"/>
</dbReference>
<dbReference type="GeneID" id="113865602"/>
<dbReference type="OrthoDB" id="1917265at2759"/>
<organism evidence="2 3">
    <name type="scientific">Abrus precatorius</name>
    <name type="common">Indian licorice</name>
    <name type="synonym">Glycine abrus</name>
    <dbReference type="NCBI Taxonomy" id="3816"/>
    <lineage>
        <taxon>Eukaryota</taxon>
        <taxon>Viridiplantae</taxon>
        <taxon>Streptophyta</taxon>
        <taxon>Embryophyta</taxon>
        <taxon>Tracheophyta</taxon>
        <taxon>Spermatophyta</taxon>
        <taxon>Magnoliopsida</taxon>
        <taxon>eudicotyledons</taxon>
        <taxon>Gunneridae</taxon>
        <taxon>Pentapetalae</taxon>
        <taxon>rosids</taxon>
        <taxon>fabids</taxon>
        <taxon>Fabales</taxon>
        <taxon>Fabaceae</taxon>
        <taxon>Papilionoideae</taxon>
        <taxon>50 kb inversion clade</taxon>
        <taxon>NPAAA clade</taxon>
        <taxon>indigoferoid/millettioid clade</taxon>
        <taxon>Abreae</taxon>
        <taxon>Abrus</taxon>
    </lineage>
</organism>
<protein>
    <submittedName>
        <fullName evidence="3">Uncharacterized protein LOC113865602</fullName>
    </submittedName>
</protein>